<protein>
    <submittedName>
        <fullName evidence="1">Short-chain dehydrogenase</fullName>
    </submittedName>
</protein>
<sequence length="33" mass="3705">RPGDIAQIVYTLLLLPNESVVPEVMMNCVFETL</sequence>
<name>A0A432GAM6_9DELT</name>
<feature type="non-terminal residue" evidence="1">
    <location>
        <position position="1"/>
    </location>
</feature>
<evidence type="ECO:0000313" key="1">
    <source>
        <dbReference type="EMBL" id="RTZ80511.1"/>
    </source>
</evidence>
<dbReference type="AlphaFoldDB" id="A0A432GAM6"/>
<reference evidence="1 2" key="1">
    <citation type="submission" date="2018-06" db="EMBL/GenBank/DDBJ databases">
        <title>Combined omics and stable isotope probing to characterize newly discovered Mariana Back-Arc vent microbial communities.</title>
        <authorList>
            <person name="Trembath-Reichert E."/>
            <person name="Huber J.A."/>
        </authorList>
    </citation>
    <scope>NUCLEOTIDE SEQUENCE [LARGE SCALE GENOMIC DNA]</scope>
    <source>
        <strain evidence="1">MAG 63_1</strain>
    </source>
</reference>
<proteinExistence type="predicted"/>
<evidence type="ECO:0000313" key="2">
    <source>
        <dbReference type="Proteomes" id="UP000286801"/>
    </source>
</evidence>
<accession>A0A432GAM6</accession>
<gene>
    <name evidence="1" type="ORF">DSY97_03150</name>
</gene>
<organism evidence="1 2">
    <name type="scientific">SAR324 cluster bacterium</name>
    <dbReference type="NCBI Taxonomy" id="2024889"/>
    <lineage>
        <taxon>Bacteria</taxon>
        <taxon>Deltaproteobacteria</taxon>
        <taxon>SAR324 cluster</taxon>
    </lineage>
</organism>
<comment type="caution">
    <text evidence="1">The sequence shown here is derived from an EMBL/GenBank/DDBJ whole genome shotgun (WGS) entry which is preliminary data.</text>
</comment>
<dbReference type="EMBL" id="QNZL01000085">
    <property type="protein sequence ID" value="RTZ80511.1"/>
    <property type="molecule type" value="Genomic_DNA"/>
</dbReference>
<dbReference type="Proteomes" id="UP000286801">
    <property type="component" value="Unassembled WGS sequence"/>
</dbReference>